<protein>
    <submittedName>
        <fullName evidence="2">Uncharacterized protein</fullName>
    </submittedName>
</protein>
<dbReference type="AlphaFoldDB" id="V4CGY1"/>
<accession>V4CGY1</accession>
<dbReference type="Proteomes" id="UP000030746">
    <property type="component" value="Unassembled WGS sequence"/>
</dbReference>
<proteinExistence type="predicted"/>
<evidence type="ECO:0000313" key="3">
    <source>
        <dbReference type="Proteomes" id="UP000030746"/>
    </source>
</evidence>
<dbReference type="KEGG" id="lgi:LOTGIDRAFT_157519"/>
<dbReference type="CTD" id="20237398"/>
<dbReference type="OrthoDB" id="6134204at2759"/>
<dbReference type="GeneID" id="20237398"/>
<gene>
    <name evidence="2" type="ORF">LOTGIDRAFT_157519</name>
</gene>
<feature type="region of interest" description="Disordered" evidence="1">
    <location>
        <begin position="59"/>
        <end position="84"/>
    </location>
</feature>
<sequence length="114" mass="13110">MAFYDLSRDTLICKFIQKSQKLKKRLQLKYPQLVFHLPAKRFKSELVFVEDVQHVEKIQSSSETNDSTGTDTETTDSSETPIHKQFDDNTLHSLYTAALKLKAELHLCKGYEGS</sequence>
<evidence type="ECO:0000313" key="2">
    <source>
        <dbReference type="EMBL" id="ESP01340.1"/>
    </source>
</evidence>
<keyword evidence="3" id="KW-1185">Reference proteome</keyword>
<evidence type="ECO:0000256" key="1">
    <source>
        <dbReference type="SAM" id="MobiDB-lite"/>
    </source>
</evidence>
<feature type="compositionally biased region" description="Low complexity" evidence="1">
    <location>
        <begin position="60"/>
        <end position="80"/>
    </location>
</feature>
<reference evidence="2 3" key="1">
    <citation type="journal article" date="2013" name="Nature">
        <title>Insights into bilaterian evolution from three spiralian genomes.</title>
        <authorList>
            <person name="Simakov O."/>
            <person name="Marletaz F."/>
            <person name="Cho S.J."/>
            <person name="Edsinger-Gonzales E."/>
            <person name="Havlak P."/>
            <person name="Hellsten U."/>
            <person name="Kuo D.H."/>
            <person name="Larsson T."/>
            <person name="Lv J."/>
            <person name="Arendt D."/>
            <person name="Savage R."/>
            <person name="Osoegawa K."/>
            <person name="de Jong P."/>
            <person name="Grimwood J."/>
            <person name="Chapman J.A."/>
            <person name="Shapiro H."/>
            <person name="Aerts A."/>
            <person name="Otillar R.P."/>
            <person name="Terry A.Y."/>
            <person name="Boore J.L."/>
            <person name="Grigoriev I.V."/>
            <person name="Lindberg D.R."/>
            <person name="Seaver E.C."/>
            <person name="Weisblat D.A."/>
            <person name="Putnam N.H."/>
            <person name="Rokhsar D.S."/>
        </authorList>
    </citation>
    <scope>NUCLEOTIDE SEQUENCE [LARGE SCALE GENOMIC DNA]</scope>
</reference>
<name>V4CGY1_LOTGI</name>
<dbReference type="EMBL" id="KB200521">
    <property type="protein sequence ID" value="ESP01340.1"/>
    <property type="molecule type" value="Genomic_DNA"/>
</dbReference>
<dbReference type="RefSeq" id="XP_009047974.1">
    <property type="nucleotide sequence ID" value="XM_009049726.1"/>
</dbReference>
<dbReference type="HOGENOM" id="CLU_2123868_0_0_1"/>
<organism evidence="2 3">
    <name type="scientific">Lottia gigantea</name>
    <name type="common">Giant owl limpet</name>
    <dbReference type="NCBI Taxonomy" id="225164"/>
    <lineage>
        <taxon>Eukaryota</taxon>
        <taxon>Metazoa</taxon>
        <taxon>Spiralia</taxon>
        <taxon>Lophotrochozoa</taxon>
        <taxon>Mollusca</taxon>
        <taxon>Gastropoda</taxon>
        <taxon>Patellogastropoda</taxon>
        <taxon>Lottioidea</taxon>
        <taxon>Lottiidae</taxon>
        <taxon>Lottia</taxon>
    </lineage>
</organism>